<feature type="non-terminal residue" evidence="1">
    <location>
        <position position="175"/>
    </location>
</feature>
<evidence type="ECO:0000313" key="2">
    <source>
        <dbReference type="Proteomes" id="UP000789572"/>
    </source>
</evidence>
<comment type="caution">
    <text evidence="1">The sequence shown here is derived from an EMBL/GenBank/DDBJ whole genome shotgun (WGS) entry which is preliminary data.</text>
</comment>
<sequence>KKAYINKILPSSLCPSLLSRAKTHSNIPFSRQQRSAELVKIRRPLLAVKEGVSLPYLVFRGRRKETPGRKLFNLVLRGRGKEEKEEAFSHCTSRSQNGNFPTFIGHYLPHGEEVDEACLRSRKEEENWRELEGRRGRGVKKRKIGASRDSNLLQAGRLNSHVCQEKYPGAGWFCY</sequence>
<accession>A0A9N9DQG4</accession>
<dbReference type="EMBL" id="CAJVPJ010004073">
    <property type="protein sequence ID" value="CAG8648214.1"/>
    <property type="molecule type" value="Genomic_DNA"/>
</dbReference>
<evidence type="ECO:0000313" key="1">
    <source>
        <dbReference type="EMBL" id="CAG8648214.1"/>
    </source>
</evidence>
<dbReference type="Proteomes" id="UP000789572">
    <property type="component" value="Unassembled WGS sequence"/>
</dbReference>
<keyword evidence="2" id="KW-1185">Reference proteome</keyword>
<name>A0A9N9DQG4_9GLOM</name>
<proteinExistence type="predicted"/>
<gene>
    <name evidence="1" type="ORF">POCULU_LOCUS9803</name>
</gene>
<dbReference type="AlphaFoldDB" id="A0A9N9DQG4"/>
<reference evidence="1" key="1">
    <citation type="submission" date="2021-06" db="EMBL/GenBank/DDBJ databases">
        <authorList>
            <person name="Kallberg Y."/>
            <person name="Tangrot J."/>
            <person name="Rosling A."/>
        </authorList>
    </citation>
    <scope>NUCLEOTIDE SEQUENCE</scope>
    <source>
        <strain evidence="1">IA702</strain>
    </source>
</reference>
<organism evidence="1 2">
    <name type="scientific">Paraglomus occultum</name>
    <dbReference type="NCBI Taxonomy" id="144539"/>
    <lineage>
        <taxon>Eukaryota</taxon>
        <taxon>Fungi</taxon>
        <taxon>Fungi incertae sedis</taxon>
        <taxon>Mucoromycota</taxon>
        <taxon>Glomeromycotina</taxon>
        <taxon>Glomeromycetes</taxon>
        <taxon>Paraglomerales</taxon>
        <taxon>Paraglomeraceae</taxon>
        <taxon>Paraglomus</taxon>
    </lineage>
</organism>
<protein>
    <submittedName>
        <fullName evidence="1">8615_t:CDS:1</fullName>
    </submittedName>
</protein>